<evidence type="ECO:0000313" key="2">
    <source>
        <dbReference type="EMBL" id="QIW97256.1"/>
    </source>
</evidence>
<dbReference type="EMBL" id="CP051140">
    <property type="protein sequence ID" value="QIW97256.1"/>
    <property type="molecule type" value="Genomic_DNA"/>
</dbReference>
<protein>
    <submittedName>
        <fullName evidence="2">Uncharacterized protein</fullName>
    </submittedName>
</protein>
<dbReference type="Proteomes" id="UP000503462">
    <property type="component" value="Chromosome 2"/>
</dbReference>
<dbReference type="PANTHER" id="PTHR35043:SF8">
    <property type="entry name" value="DUF4220 DOMAIN-CONTAINING PROTEIN"/>
    <property type="match status" value="1"/>
</dbReference>
<sequence>MGGIHVKPPDFPSFPVNAKQLLYLLQRQHIDYTPLTRKHIEGLGKSDSAAKLITIIQATNFLVNTAARFVQHLAVTTLEMTVMANIYCTLATYVFWWNKPSDVQTTQLYELKTSMVEIMREAGESASGEYRNTPLDFISRKEWAGSLLWNYLVNFLRRMYLIMKSPNPPLQRFTTFNFPRPSTKAWLVFVLCVSMAYTSFFVGAWSFFFPSNVELQLWRAVSITQAAMAFIGACFEIIMLDAPVEHTTKADLHTASNAKTNQGGKHLLHKLWNTPWNNELTGNFPALDVPFRSVLVMTPICATYVICRIIIIAEDIASLRSLPASAFVTVDWSKFLPWI</sequence>
<gene>
    <name evidence="2" type="ORF">AMS68_002774</name>
</gene>
<feature type="transmembrane region" description="Helical" evidence="1">
    <location>
        <begin position="186"/>
        <end position="208"/>
    </location>
</feature>
<organism evidence="2 3">
    <name type="scientific">Peltaster fructicola</name>
    <dbReference type="NCBI Taxonomy" id="286661"/>
    <lineage>
        <taxon>Eukaryota</taxon>
        <taxon>Fungi</taxon>
        <taxon>Dikarya</taxon>
        <taxon>Ascomycota</taxon>
        <taxon>Pezizomycotina</taxon>
        <taxon>Dothideomycetes</taxon>
        <taxon>Dothideomycetes incertae sedis</taxon>
        <taxon>Peltaster</taxon>
    </lineage>
</organism>
<evidence type="ECO:0000313" key="3">
    <source>
        <dbReference type="Proteomes" id="UP000503462"/>
    </source>
</evidence>
<accession>A0A6H0XR75</accession>
<dbReference type="AlphaFoldDB" id="A0A6H0XR75"/>
<keyword evidence="3" id="KW-1185">Reference proteome</keyword>
<feature type="transmembrane region" description="Helical" evidence="1">
    <location>
        <begin position="220"/>
        <end position="240"/>
    </location>
</feature>
<evidence type="ECO:0000256" key="1">
    <source>
        <dbReference type="SAM" id="Phobius"/>
    </source>
</evidence>
<name>A0A6H0XR75_9PEZI</name>
<reference evidence="2 3" key="1">
    <citation type="journal article" date="2016" name="Sci. Rep.">
        <title>Peltaster fructicola genome reveals evolution from an invasive phytopathogen to an ectophytic parasite.</title>
        <authorList>
            <person name="Xu C."/>
            <person name="Chen H."/>
            <person name="Gleason M.L."/>
            <person name="Xu J.R."/>
            <person name="Liu H."/>
            <person name="Zhang R."/>
            <person name="Sun G."/>
        </authorList>
    </citation>
    <scope>NUCLEOTIDE SEQUENCE [LARGE SCALE GENOMIC DNA]</scope>
    <source>
        <strain evidence="2 3">LNHT1506</strain>
    </source>
</reference>
<keyword evidence="1" id="KW-1133">Transmembrane helix</keyword>
<dbReference type="OrthoDB" id="9451547at2759"/>
<proteinExistence type="predicted"/>
<dbReference type="PANTHER" id="PTHR35043">
    <property type="entry name" value="TRANSCRIPTION FACTOR DOMAIN-CONTAINING PROTEIN"/>
    <property type="match status" value="1"/>
</dbReference>
<keyword evidence="1" id="KW-0812">Transmembrane</keyword>
<keyword evidence="1" id="KW-0472">Membrane</keyword>